<accession>A0AAD5M016</accession>
<evidence type="ECO:0000256" key="5">
    <source>
        <dbReference type="SAM" id="MobiDB-lite"/>
    </source>
</evidence>
<evidence type="ECO:0000256" key="4">
    <source>
        <dbReference type="ARBA" id="ARBA00023212"/>
    </source>
</evidence>
<dbReference type="GO" id="GO:0005856">
    <property type="term" value="C:cytoskeleton"/>
    <property type="evidence" value="ECO:0007669"/>
    <property type="project" value="UniProtKB-SubCell"/>
</dbReference>
<keyword evidence="8" id="KW-1185">Reference proteome</keyword>
<evidence type="ECO:0000256" key="3">
    <source>
        <dbReference type="ARBA" id="ARBA00022737"/>
    </source>
</evidence>
<feature type="domain" description="EFHB C-terminal EF-hand" evidence="6">
    <location>
        <begin position="340"/>
        <end position="416"/>
    </location>
</feature>
<comment type="caution">
    <text evidence="7">The sequence shown here is derived from an EMBL/GenBank/DDBJ whole genome shotgun (WGS) entry which is preliminary data.</text>
</comment>
<keyword evidence="2" id="KW-0963">Cytoplasm</keyword>
<dbReference type="Proteomes" id="UP001209570">
    <property type="component" value="Unassembled WGS sequence"/>
</dbReference>
<organism evidence="7 8">
    <name type="scientific">Pythium insidiosum</name>
    <name type="common">Pythiosis disease agent</name>
    <dbReference type="NCBI Taxonomy" id="114742"/>
    <lineage>
        <taxon>Eukaryota</taxon>
        <taxon>Sar</taxon>
        <taxon>Stramenopiles</taxon>
        <taxon>Oomycota</taxon>
        <taxon>Peronosporomycetes</taxon>
        <taxon>Pythiales</taxon>
        <taxon>Pythiaceae</taxon>
        <taxon>Pythium</taxon>
    </lineage>
</organism>
<evidence type="ECO:0000259" key="6">
    <source>
        <dbReference type="Pfam" id="PF25325"/>
    </source>
</evidence>
<gene>
    <name evidence="7" type="ORF">P43SY_005374</name>
</gene>
<dbReference type="InterPro" id="IPR057428">
    <property type="entry name" value="EFHB_EF-hand_C"/>
</dbReference>
<dbReference type="AlphaFoldDB" id="A0AAD5M016"/>
<proteinExistence type="predicted"/>
<keyword evidence="4" id="KW-0206">Cytoskeleton</keyword>
<dbReference type="Pfam" id="PF25325">
    <property type="entry name" value="EF-hand_EFHB_C"/>
    <property type="match status" value="1"/>
</dbReference>
<dbReference type="PANTHER" id="PTHR12086:SF12">
    <property type="entry name" value="EF-HAND DOMAIN-CONTAINING FAMILY MEMBER B"/>
    <property type="match status" value="1"/>
</dbReference>
<feature type="region of interest" description="Disordered" evidence="5">
    <location>
        <begin position="233"/>
        <end position="255"/>
    </location>
</feature>
<dbReference type="InterPro" id="IPR040193">
    <property type="entry name" value="EFHC1/EFHC2/EFHB"/>
</dbReference>
<protein>
    <recommendedName>
        <fullName evidence="6">EFHB C-terminal EF-hand domain-containing protein</fullName>
    </recommendedName>
</protein>
<evidence type="ECO:0000256" key="2">
    <source>
        <dbReference type="ARBA" id="ARBA00022490"/>
    </source>
</evidence>
<evidence type="ECO:0000256" key="1">
    <source>
        <dbReference type="ARBA" id="ARBA00004245"/>
    </source>
</evidence>
<comment type="subcellular location">
    <subcellularLocation>
        <location evidence="1">Cytoplasm</location>
        <location evidence="1">Cytoskeleton</location>
    </subcellularLocation>
</comment>
<evidence type="ECO:0000313" key="7">
    <source>
        <dbReference type="EMBL" id="KAJ0399435.1"/>
    </source>
</evidence>
<reference evidence="7" key="1">
    <citation type="submission" date="2021-12" db="EMBL/GenBank/DDBJ databases">
        <title>Prjna785345.</title>
        <authorList>
            <person name="Rujirawat T."/>
            <person name="Krajaejun T."/>
        </authorList>
    </citation>
    <scope>NUCLEOTIDE SEQUENCE</scope>
    <source>
        <strain evidence="7">Pi057C3</strain>
    </source>
</reference>
<keyword evidence="3" id="KW-0677">Repeat</keyword>
<dbReference type="EMBL" id="JAKCXM010000183">
    <property type="protein sequence ID" value="KAJ0399435.1"/>
    <property type="molecule type" value="Genomic_DNA"/>
</dbReference>
<evidence type="ECO:0000313" key="8">
    <source>
        <dbReference type="Proteomes" id="UP001209570"/>
    </source>
</evidence>
<sequence>MSRMNTPPRIAGKVFDGRDSESAAHCLTFESRPVTPDEVRRYRKSYFAEPGARIAHPGLINDLKKIDPLHKFGVSTTGSQHVADVLTTGPSTEYQRINQQKLEANYASHKREPLGVSYSRGHVLPAHMQRPEFAFGISGTFGDSARELLYPSTAFNSKQDEELYKRSHGAVAPGEQTNRQYKWEQTKIVDPTKFRFGVKTISPGTDGVGAAACLNPEMDDVVAKPAIVAKQVEDQRSTMDQLGRPRHLGASSSLSLPPDHVFGVKLSKGDESARGCIQGQYSEDEQQPDRDLGRAVSYGWKNATPETRSFGVPTVRSDIPAPARRSIADGQNYGDDASSKELLYPEEFASSGIQDDEFSQPRERSFLRKLFEEIGYQLPEDLHALIWKDATLNGRHTPRGTASIVEYRDALNRYLAAEDLGQAALTEWRERLETQ</sequence>
<dbReference type="PANTHER" id="PTHR12086">
    <property type="entry name" value="EF-HAND DOMAIN C-TERMINAL CONTAINING PROTEIN"/>
    <property type="match status" value="1"/>
</dbReference>
<name>A0AAD5M016_PYTIN</name>